<dbReference type="VEuPathDB" id="FungiDB:DFL_008492"/>
<keyword evidence="3" id="KW-1185">Reference proteome</keyword>
<name>A0A436ZNX3_ARTFL</name>
<accession>A0A436ZNX3</accession>
<dbReference type="RefSeq" id="XP_067486141.1">
    <property type="nucleotide sequence ID" value="XM_067638233.1"/>
</dbReference>
<dbReference type="STRING" id="97331.A0A436ZNX3"/>
<organism evidence="2 3">
    <name type="scientific">Arthrobotrys flagrans</name>
    <name type="common">Nematode-trapping fungus</name>
    <name type="synonym">Trichothecium flagrans</name>
    <dbReference type="NCBI Taxonomy" id="97331"/>
    <lineage>
        <taxon>Eukaryota</taxon>
        <taxon>Fungi</taxon>
        <taxon>Dikarya</taxon>
        <taxon>Ascomycota</taxon>
        <taxon>Pezizomycotina</taxon>
        <taxon>Orbiliomycetes</taxon>
        <taxon>Orbiliales</taxon>
        <taxon>Orbiliaceae</taxon>
        <taxon>Arthrobotrys</taxon>
    </lineage>
</organism>
<reference evidence="2 3" key="1">
    <citation type="submission" date="2019-01" db="EMBL/GenBank/DDBJ databases">
        <title>Intercellular communication is required for trap formation in the nematode-trapping fungus Duddingtonia flagrans.</title>
        <authorList>
            <person name="Youssar L."/>
            <person name="Wernet V."/>
            <person name="Hensel N."/>
            <person name="Hildebrandt H.-G."/>
            <person name="Fischer R."/>
        </authorList>
    </citation>
    <scope>NUCLEOTIDE SEQUENCE [LARGE SCALE GENOMIC DNA]</scope>
    <source>
        <strain evidence="2 3">CBS H-5679</strain>
    </source>
</reference>
<dbReference type="Proteomes" id="UP000283090">
    <property type="component" value="Unassembled WGS sequence"/>
</dbReference>
<protein>
    <submittedName>
        <fullName evidence="2">Uncharacterized protein</fullName>
    </submittedName>
</protein>
<evidence type="ECO:0000313" key="3">
    <source>
        <dbReference type="Proteomes" id="UP000283090"/>
    </source>
</evidence>
<feature type="compositionally biased region" description="Polar residues" evidence="1">
    <location>
        <begin position="56"/>
        <end position="66"/>
    </location>
</feature>
<feature type="compositionally biased region" description="Low complexity" evidence="1">
    <location>
        <begin position="85"/>
        <end position="99"/>
    </location>
</feature>
<feature type="compositionally biased region" description="Polar residues" evidence="1">
    <location>
        <begin position="107"/>
        <end position="125"/>
    </location>
</feature>
<gene>
    <name evidence="2" type="ORF">DFL_008492</name>
</gene>
<dbReference type="OrthoDB" id="2014201at2759"/>
<evidence type="ECO:0000256" key="1">
    <source>
        <dbReference type="SAM" id="MobiDB-lite"/>
    </source>
</evidence>
<dbReference type="GeneID" id="93590803"/>
<proteinExistence type="predicted"/>
<sequence>MDDEAKFPSAQGIPDQQHWDPMKSLAELRNAPGELLNRSPPSPQSLARGSPRSPVPSAQQLVSSSMPVPEKDFHITAHRKRHEMSVSSGNSSVTGSPVNTFSERAYASSSTQTKAVASSDAGTQSDPEDIDAEMVMVGVH</sequence>
<comment type="caution">
    <text evidence="2">The sequence shown here is derived from an EMBL/GenBank/DDBJ whole genome shotgun (WGS) entry which is preliminary data.</text>
</comment>
<evidence type="ECO:0000313" key="2">
    <source>
        <dbReference type="EMBL" id="RVD80597.1"/>
    </source>
</evidence>
<dbReference type="AlphaFoldDB" id="A0A436ZNX3"/>
<dbReference type="EMBL" id="SAEB01000012">
    <property type="protein sequence ID" value="RVD80597.1"/>
    <property type="molecule type" value="Genomic_DNA"/>
</dbReference>
<feature type="region of interest" description="Disordered" evidence="1">
    <location>
        <begin position="1"/>
        <end position="140"/>
    </location>
</feature>